<protein>
    <submittedName>
        <fullName evidence="2">Uncharacterized protein</fullName>
    </submittedName>
</protein>
<feature type="compositionally biased region" description="Polar residues" evidence="1">
    <location>
        <begin position="353"/>
        <end position="363"/>
    </location>
</feature>
<feature type="compositionally biased region" description="Polar residues" evidence="1">
    <location>
        <begin position="146"/>
        <end position="159"/>
    </location>
</feature>
<organism evidence="2 3">
    <name type="scientific">Pyronema omphalodes (strain CBS 100304)</name>
    <name type="common">Pyronema confluens</name>
    <dbReference type="NCBI Taxonomy" id="1076935"/>
    <lineage>
        <taxon>Eukaryota</taxon>
        <taxon>Fungi</taxon>
        <taxon>Dikarya</taxon>
        <taxon>Ascomycota</taxon>
        <taxon>Pezizomycotina</taxon>
        <taxon>Pezizomycetes</taxon>
        <taxon>Pezizales</taxon>
        <taxon>Pyronemataceae</taxon>
        <taxon>Pyronema</taxon>
    </lineage>
</organism>
<feature type="compositionally biased region" description="Acidic residues" evidence="1">
    <location>
        <begin position="190"/>
        <end position="199"/>
    </location>
</feature>
<feature type="region of interest" description="Disordered" evidence="1">
    <location>
        <begin position="62"/>
        <end position="320"/>
    </location>
</feature>
<keyword evidence="3" id="KW-1185">Reference proteome</keyword>
<gene>
    <name evidence="2" type="ORF">PCON_14242</name>
</gene>
<evidence type="ECO:0000313" key="3">
    <source>
        <dbReference type="Proteomes" id="UP000018144"/>
    </source>
</evidence>
<name>U4LNN9_PYROM</name>
<sequence length="555" mass="61488">MSSSTRSLSYESLVSFGYRGSHRSRRSLQLDTSMLSTGVDLPVYLPSPDGFLLPEFPASDPPSFALPSVSEASEIDEKEKEQELELPGYEPHLRSKRYAIYVPRSEPDNHPPTSQPRTCPLEETVPRSPGSQGFPSRPVFIRQHAQHNVPSSIPINHTESTQDSDFDEDDQSDQDSNSGDSGHGQTNYYEDSEGSEADAEYVTLTHGTQVAPLVIPPKTRRPTESTITPANTPRFEEGEEEQKEQKEQESHNPSSPTKIAINVTNTTSTTQLTNPGEPWSPSSLSSPSLQSNPTSTHLLSPLREFPRSTSVPESIPTPTPMSVYLATRRNSETIIPYARVHVHTPVRRRSRINAESLQPVESGSSDRDPCNPSDSGLSDSVNPSASGTPLPPLIQEGQTQQSYTTLTPQPRIYDPLGRLLPPQLGNKLPGKLLDEYHTFHQKVEWHLQDNYPKKEMTGMATSSDWRRQMMGVIDVGRVNKRSRLGWVWGRVKGDRNKGKVMGGGVDGMNGRKAQEKEIGLVGMTEGRGRRKGGWGGERRLFLSKYLGRYGLGVKE</sequence>
<evidence type="ECO:0000313" key="2">
    <source>
        <dbReference type="EMBL" id="CCX33202.1"/>
    </source>
</evidence>
<feature type="compositionally biased region" description="Low complexity" evidence="1">
    <location>
        <begin position="262"/>
        <end position="296"/>
    </location>
</feature>
<accession>U4LNN9</accession>
<feature type="compositionally biased region" description="Polar residues" evidence="1">
    <location>
        <begin position="372"/>
        <end position="387"/>
    </location>
</feature>
<dbReference type="EMBL" id="HF936032">
    <property type="protein sequence ID" value="CCX33202.1"/>
    <property type="molecule type" value="Genomic_DNA"/>
</dbReference>
<dbReference type="OrthoDB" id="10639738at2759"/>
<reference evidence="2 3" key="1">
    <citation type="journal article" date="2013" name="PLoS Genet.">
        <title>The genome and development-dependent transcriptomes of Pyronema confluens: a window into fungal evolution.</title>
        <authorList>
            <person name="Traeger S."/>
            <person name="Altegoer F."/>
            <person name="Freitag M."/>
            <person name="Gabaldon T."/>
            <person name="Kempken F."/>
            <person name="Kumar A."/>
            <person name="Marcet-Houben M."/>
            <person name="Poggeler S."/>
            <person name="Stajich J.E."/>
            <person name="Nowrousian M."/>
        </authorList>
    </citation>
    <scope>NUCLEOTIDE SEQUENCE [LARGE SCALE GENOMIC DNA]</scope>
    <source>
        <strain evidence="3">CBS 100304</strain>
        <tissue evidence="2">Vegetative mycelium</tissue>
    </source>
</reference>
<dbReference type="Proteomes" id="UP000018144">
    <property type="component" value="Unassembled WGS sequence"/>
</dbReference>
<evidence type="ECO:0000256" key="1">
    <source>
        <dbReference type="SAM" id="MobiDB-lite"/>
    </source>
</evidence>
<proteinExistence type="predicted"/>
<feature type="compositionally biased region" description="Acidic residues" evidence="1">
    <location>
        <begin position="162"/>
        <end position="173"/>
    </location>
</feature>
<dbReference type="AlphaFoldDB" id="U4LNN9"/>
<feature type="region of interest" description="Disordered" evidence="1">
    <location>
        <begin position="349"/>
        <end position="402"/>
    </location>
</feature>